<evidence type="ECO:0000256" key="5">
    <source>
        <dbReference type="SAM" id="MobiDB-lite"/>
    </source>
</evidence>
<keyword evidence="4" id="KW-0572">Peptidoglycan-anchor</keyword>
<feature type="region of interest" description="Disordered" evidence="5">
    <location>
        <begin position="41"/>
        <end position="225"/>
    </location>
</feature>
<evidence type="ECO:0000256" key="4">
    <source>
        <dbReference type="ARBA" id="ARBA00023088"/>
    </source>
</evidence>
<reference evidence="9" key="1">
    <citation type="journal article" date="2019" name="Int. J. Syst. Evol. Microbiol.">
        <title>The Global Catalogue of Microorganisms (GCM) 10K type strain sequencing project: providing services to taxonomists for standard genome sequencing and annotation.</title>
        <authorList>
            <consortium name="The Broad Institute Genomics Platform"/>
            <consortium name="The Broad Institute Genome Sequencing Center for Infectious Disease"/>
            <person name="Wu L."/>
            <person name="Ma J."/>
        </authorList>
    </citation>
    <scope>NUCLEOTIDE SEQUENCE [LARGE SCALE GENOMIC DNA]</scope>
    <source>
        <strain evidence="9">CCM 8933</strain>
    </source>
</reference>
<feature type="domain" description="Gram-positive cocci surface proteins LPxTG" evidence="7">
    <location>
        <begin position="1522"/>
        <end position="1559"/>
    </location>
</feature>
<feature type="transmembrane region" description="Helical" evidence="6">
    <location>
        <begin position="1533"/>
        <end position="1552"/>
    </location>
</feature>
<dbReference type="Pfam" id="PF03382">
    <property type="entry name" value="DUF285"/>
    <property type="match status" value="3"/>
</dbReference>
<keyword evidence="3" id="KW-0732">Signal</keyword>
<dbReference type="NCBIfam" id="TIGR02167">
    <property type="entry name" value="Liste_lipo_26"/>
    <property type="match status" value="4"/>
</dbReference>
<dbReference type="Gene3D" id="3.80.10.10">
    <property type="entry name" value="Ribonuclease Inhibitor"/>
    <property type="match status" value="1"/>
</dbReference>
<dbReference type="Pfam" id="PF16403">
    <property type="entry name" value="Bact_surface_Ig-like"/>
    <property type="match status" value="1"/>
</dbReference>
<dbReference type="InterPro" id="IPR013783">
    <property type="entry name" value="Ig-like_fold"/>
</dbReference>
<proteinExistence type="predicted"/>
<protein>
    <submittedName>
        <fullName evidence="8">BspA family leucine-rich repeat surface protein</fullName>
    </submittedName>
</protein>
<dbReference type="InterPro" id="IPR052130">
    <property type="entry name" value="AEBP2/jing_C2H2-ZnF"/>
</dbReference>
<comment type="caution">
    <text evidence="8">The sequence shown here is derived from an EMBL/GenBank/DDBJ whole genome shotgun (WGS) entry which is preliminary data.</text>
</comment>
<gene>
    <name evidence="8" type="ORF">ACFP5Y_11100</name>
</gene>
<keyword evidence="1" id="KW-0134">Cell wall</keyword>
<feature type="compositionally biased region" description="Low complexity" evidence="5">
    <location>
        <begin position="1421"/>
        <end position="1435"/>
    </location>
</feature>
<dbReference type="Pfam" id="PF19258">
    <property type="entry name" value="KxYKxGKxW_sig"/>
    <property type="match status" value="1"/>
</dbReference>
<feature type="compositionally biased region" description="Low complexity" evidence="5">
    <location>
        <begin position="1500"/>
        <end position="1518"/>
    </location>
</feature>
<dbReference type="Gene3D" id="2.160.20.80">
    <property type="entry name" value="E3 ubiquitin-protein ligase SopA"/>
    <property type="match status" value="1"/>
</dbReference>
<dbReference type="InterPro" id="IPR022263">
    <property type="entry name" value="KxYKxGKxW"/>
</dbReference>
<evidence type="ECO:0000256" key="1">
    <source>
        <dbReference type="ARBA" id="ARBA00022512"/>
    </source>
</evidence>
<feature type="compositionally biased region" description="Low complexity" evidence="5">
    <location>
        <begin position="188"/>
        <end position="213"/>
    </location>
</feature>
<sequence length="1559" mass="162645">MRALQNEKLIYKMYKKGRFWVFAGITVATLNVNLLNGQAATTDQSTSSSSNADTESSTVASTASELSDSSVTLSGSTSSTTNSTNESTPGTTDTATSKADTTTSESTNGSDSTTTESTDTTKQTTDTSSSQTSDKQATEADQTTGNDAKTSTESSQSTTTDKQTTSGHVTDSTTTGATTSSDVKDTTTTDTSNNVTASTDTTPVTDSTPTPATNSTSVADDTTTVGDMTAANNVTTATVDDLPTTDTTADATASATLTNALQAASVQGTLSKKLMMRAAAVTAATIVASGDFSKEVTGGSTWTLDSNGLLTISAGAWGATTGSNSWYSKRTLVKSIVIEGPVTVPSDISWTFFGESNLTSISGLAYIDTSNVTNMDRLFSGTAVSDFSGVANWDTSNVTDMNMMFASTKITTVATIPVESWNVSKVTNFTGMFSSTTLESIDLSGWTLNATANISIASLFSAAANLVSVNLSGWQVGNVTSAQQLFSGDTSLVTADLTGWTLTNTTSMNSMFKGTENLKSVDISGWDTSKVTDMSFIFSDTAVLPNIDLSKLNTSNVTNMQDMFSGSDLTGADITSFDTSKVTTTKEMFKDATLAGIDLTNLKTQNVVDMTSMFEGTDLTGIDLTNLNTSATKLMSKMFASTTNTTLDLSSFDTSNVKDMSYMFTGAAVTSLDLTKFDTSKVTTMYAMFEDTKMTQIDLSGFNTSSLTVMKEMFTRSAFTSLDLSNFDWSNITSVEFMFTDASKLSTLKLNPAAYLKTTITNMFGTVYSSDADLPDVPTTDNYTGLWVDDNGQTYTSAQLMAAYSNTEANDFTTPLTYTWQIVTSNSSLTAQDSTIIAGPTATWNAKDNVAELKDVDGNVVDLTTLDTDAIAVTGDTVDPTKTGSYHVTLSYTDSKGIVREATATVTVVASQSVLVGKDISINQGATWQAGDSVDTTNTLNAAGNQLSATELATITGSNLDTSKTGVQTVTLSYTDAAGNVRTTTATVNVVASQATLVTKDINIVKGANATWNLLDNVVSATDFKGDTVDNLSSLKITADTTPDLTKAGNYPVTLTYTDSEGNQHTYTVNVTVTASQASLVGQDTTIVMGPNASWQLTDNLASATDIDGNALTAEALAKVTASATPDLTKAGDTLITLTYTDAAGNQVTTTATVHVVASAAQVNVHDATIVMGPNATWNAKDNLDSVIQANGDTIAASDVVLENNVKMVNSRVMSIMYSYLRADGTTVTVAGQVDLTKVGDNTITYTYTDSQGNTTTATATVHVVTSQAGITANDSTLIAGPNTTWSAKDNLTAVQDENGQTIDLSKVTTTGTVNPAVPGTYQVTYHYTDSQGNQISKTITVTVAATKASLNVKNSTLNLGATWNASDNIVSLTDATGQAVDINQVTITGNVDTMTAGTYTVTYQYTDAAGNVYTATATVTITDPTNGNNGNGDTIDPDENQKPTKPTDGGTTSTGGGTTGTTTEQQPGKAGTTTNQGATINSQAAQIRPTNLVTAAQPKAASTDLTTTSTSKGTVKATDNLPQTDEATTQNASALGMALLALTGVVSWLGLGRKRRHD</sequence>
<dbReference type="InterPro" id="IPR011889">
    <property type="entry name" value="Liste_lipo_26"/>
</dbReference>
<feature type="compositionally biased region" description="Low complexity" evidence="5">
    <location>
        <begin position="1461"/>
        <end position="1470"/>
    </location>
</feature>
<dbReference type="PROSITE" id="PS50847">
    <property type="entry name" value="GRAM_POS_ANCHORING"/>
    <property type="match status" value="1"/>
</dbReference>
<dbReference type="InterPro" id="IPR019931">
    <property type="entry name" value="LPXTG_anchor"/>
</dbReference>
<dbReference type="InterPro" id="IPR032179">
    <property type="entry name" value="Cry22Aa_Ig-like"/>
</dbReference>
<evidence type="ECO:0000313" key="8">
    <source>
        <dbReference type="EMBL" id="MFC6181771.1"/>
    </source>
</evidence>
<dbReference type="InterPro" id="IPR022038">
    <property type="entry name" value="Ig-like_bact"/>
</dbReference>
<keyword evidence="6" id="KW-0812">Transmembrane</keyword>
<feature type="compositionally biased region" description="Low complexity" evidence="5">
    <location>
        <begin position="41"/>
        <end position="135"/>
    </location>
</feature>
<keyword evidence="2" id="KW-0964">Secreted</keyword>
<evidence type="ECO:0000256" key="2">
    <source>
        <dbReference type="ARBA" id="ARBA00022525"/>
    </source>
</evidence>
<dbReference type="SUPFAM" id="SSF52058">
    <property type="entry name" value="L domain-like"/>
    <property type="match status" value="1"/>
</dbReference>
<dbReference type="PANTHER" id="PTHR46541">
    <property type="entry name" value="ZINC FINGER PROTEIN AEBP2"/>
    <property type="match status" value="1"/>
</dbReference>
<dbReference type="Gene3D" id="2.60.40.10">
    <property type="entry name" value="Immunoglobulins"/>
    <property type="match status" value="7"/>
</dbReference>
<dbReference type="EMBL" id="JBHSSC010000041">
    <property type="protein sequence ID" value="MFC6181771.1"/>
    <property type="molecule type" value="Genomic_DNA"/>
</dbReference>
<dbReference type="Proteomes" id="UP001596282">
    <property type="component" value="Unassembled WGS sequence"/>
</dbReference>
<dbReference type="NCBIfam" id="TIGR01167">
    <property type="entry name" value="LPXTG_anchor"/>
    <property type="match status" value="1"/>
</dbReference>
<feature type="region of interest" description="Disordered" evidence="5">
    <location>
        <begin position="1497"/>
        <end position="1518"/>
    </location>
</feature>
<dbReference type="PANTHER" id="PTHR46541:SF1">
    <property type="entry name" value="ZINC FINGER PROTEIN AEBP2"/>
    <property type="match status" value="1"/>
</dbReference>
<name>A0ABW1S2X0_9LACO</name>
<feature type="compositionally biased region" description="Polar residues" evidence="5">
    <location>
        <begin position="214"/>
        <end position="225"/>
    </location>
</feature>
<organism evidence="8 9">
    <name type="scientific">Lactiplantibacillus daowaiensis</name>
    <dbReference type="NCBI Taxonomy" id="2559918"/>
    <lineage>
        <taxon>Bacteria</taxon>
        <taxon>Bacillati</taxon>
        <taxon>Bacillota</taxon>
        <taxon>Bacilli</taxon>
        <taxon>Lactobacillales</taxon>
        <taxon>Lactobacillaceae</taxon>
        <taxon>Lactiplantibacillus</taxon>
    </lineage>
</organism>
<evidence type="ECO:0000256" key="6">
    <source>
        <dbReference type="SAM" id="Phobius"/>
    </source>
</evidence>
<evidence type="ECO:0000256" key="3">
    <source>
        <dbReference type="ARBA" id="ARBA00022729"/>
    </source>
</evidence>
<keyword evidence="6" id="KW-0472">Membrane</keyword>
<evidence type="ECO:0000259" key="7">
    <source>
        <dbReference type="PROSITE" id="PS50847"/>
    </source>
</evidence>
<feature type="compositionally biased region" description="Polar residues" evidence="5">
    <location>
        <begin position="139"/>
        <end position="148"/>
    </location>
</feature>
<feature type="region of interest" description="Disordered" evidence="5">
    <location>
        <begin position="1421"/>
        <end position="1477"/>
    </location>
</feature>
<keyword evidence="6" id="KW-1133">Transmembrane helix</keyword>
<feature type="compositionally biased region" description="Low complexity" evidence="5">
    <location>
        <begin position="149"/>
        <end position="181"/>
    </location>
</feature>
<accession>A0ABW1S2X0</accession>
<dbReference type="InterPro" id="IPR032675">
    <property type="entry name" value="LRR_dom_sf"/>
</dbReference>
<dbReference type="RefSeq" id="WP_137628053.1">
    <property type="nucleotide sequence ID" value="NZ_BJDJ01000005.1"/>
</dbReference>
<keyword evidence="9" id="KW-1185">Reference proteome</keyword>
<evidence type="ECO:0000313" key="9">
    <source>
        <dbReference type="Proteomes" id="UP001596282"/>
    </source>
</evidence>
<dbReference type="Pfam" id="PF07523">
    <property type="entry name" value="Big_3"/>
    <property type="match status" value="5"/>
</dbReference>
<dbReference type="InterPro" id="IPR005046">
    <property type="entry name" value="DUF285"/>
</dbReference>
<dbReference type="NCBIfam" id="TIGR03715">
    <property type="entry name" value="KxYKxGKxW"/>
    <property type="match status" value="1"/>
</dbReference>